<dbReference type="EMBL" id="CP061336">
    <property type="protein sequence ID" value="QNU65450.1"/>
    <property type="molecule type" value="Genomic_DNA"/>
</dbReference>
<dbReference type="InterPro" id="IPR000683">
    <property type="entry name" value="Gfo/Idh/MocA-like_OxRdtase_N"/>
</dbReference>
<dbReference type="Pfam" id="PF01408">
    <property type="entry name" value="GFO_IDH_MocA"/>
    <property type="match status" value="1"/>
</dbReference>
<dbReference type="GO" id="GO:0016491">
    <property type="term" value="F:oxidoreductase activity"/>
    <property type="evidence" value="ECO:0007669"/>
    <property type="project" value="UniProtKB-KW"/>
</dbReference>
<feature type="domain" description="Gfo/Idh/MocA-like oxidoreductase N-terminal" evidence="3">
    <location>
        <begin position="3"/>
        <end position="120"/>
    </location>
</feature>
<keyword evidence="2" id="KW-0560">Oxidoreductase</keyword>
<protein>
    <submittedName>
        <fullName evidence="5">Gfo/Idh/MocA family oxidoreductase</fullName>
    </submittedName>
</protein>
<keyword evidence="6" id="KW-1185">Reference proteome</keyword>
<dbReference type="Gene3D" id="3.30.360.10">
    <property type="entry name" value="Dihydrodipicolinate Reductase, domain 2"/>
    <property type="match status" value="1"/>
</dbReference>
<dbReference type="PANTHER" id="PTHR22604:SF105">
    <property type="entry name" value="TRANS-1,2-DIHYDROBENZENE-1,2-DIOL DEHYDROGENASE"/>
    <property type="match status" value="1"/>
</dbReference>
<dbReference type="InterPro" id="IPR055170">
    <property type="entry name" value="GFO_IDH_MocA-like_dom"/>
</dbReference>
<evidence type="ECO:0000256" key="1">
    <source>
        <dbReference type="ARBA" id="ARBA00010928"/>
    </source>
</evidence>
<accession>A0A4U7JK91</accession>
<dbReference type="RefSeq" id="WP_137695901.1">
    <property type="nucleotide sequence ID" value="NZ_CP061336.1"/>
</dbReference>
<organism evidence="5 6">
    <name type="scientific">Ruminiclostridium herbifermentans</name>
    <dbReference type="NCBI Taxonomy" id="2488810"/>
    <lineage>
        <taxon>Bacteria</taxon>
        <taxon>Bacillati</taxon>
        <taxon>Bacillota</taxon>
        <taxon>Clostridia</taxon>
        <taxon>Eubacteriales</taxon>
        <taxon>Oscillospiraceae</taxon>
        <taxon>Ruminiclostridium</taxon>
    </lineage>
</organism>
<dbReference type="Gene3D" id="3.40.50.720">
    <property type="entry name" value="NAD(P)-binding Rossmann-like Domain"/>
    <property type="match status" value="1"/>
</dbReference>
<evidence type="ECO:0000313" key="5">
    <source>
        <dbReference type="EMBL" id="QNU65450.1"/>
    </source>
</evidence>
<dbReference type="SUPFAM" id="SSF51735">
    <property type="entry name" value="NAD(P)-binding Rossmann-fold domains"/>
    <property type="match status" value="1"/>
</dbReference>
<reference evidence="5 6" key="1">
    <citation type="submission" date="2020-09" db="EMBL/GenBank/DDBJ databases">
        <title>Characterization and genome sequencing of Ruminiclostridium sp. nov. MA18.</title>
        <authorList>
            <person name="Rettenmaier R."/>
            <person name="Kowollik M.-L."/>
            <person name="Liebl W."/>
            <person name="Zverlov V."/>
        </authorList>
    </citation>
    <scope>NUCLEOTIDE SEQUENCE [LARGE SCALE GENOMIC DNA]</scope>
    <source>
        <strain evidence="5 6">MA18</strain>
    </source>
</reference>
<feature type="domain" description="GFO/IDH/MocA-like oxidoreductase" evidence="4">
    <location>
        <begin position="130"/>
        <end position="246"/>
    </location>
</feature>
<dbReference type="InterPro" id="IPR050984">
    <property type="entry name" value="Gfo/Idh/MocA_domain"/>
</dbReference>
<dbReference type="GO" id="GO:0000166">
    <property type="term" value="F:nucleotide binding"/>
    <property type="evidence" value="ECO:0007669"/>
    <property type="project" value="InterPro"/>
</dbReference>
<dbReference type="SUPFAM" id="SSF55347">
    <property type="entry name" value="Glyceraldehyde-3-phosphate dehydrogenase-like, C-terminal domain"/>
    <property type="match status" value="1"/>
</dbReference>
<dbReference type="OrthoDB" id="9783105at2"/>
<evidence type="ECO:0000259" key="4">
    <source>
        <dbReference type="Pfam" id="PF22725"/>
    </source>
</evidence>
<gene>
    <name evidence="5" type="ORF">EHE19_010955</name>
</gene>
<name>A0A4U7JK91_9FIRM</name>
<evidence type="ECO:0000259" key="3">
    <source>
        <dbReference type="Pfam" id="PF01408"/>
    </source>
</evidence>
<dbReference type="PANTHER" id="PTHR22604">
    <property type="entry name" value="OXIDOREDUCTASES"/>
    <property type="match status" value="1"/>
</dbReference>
<dbReference type="InterPro" id="IPR036291">
    <property type="entry name" value="NAD(P)-bd_dom_sf"/>
</dbReference>
<dbReference type="Pfam" id="PF22725">
    <property type="entry name" value="GFO_IDH_MocA_C3"/>
    <property type="match status" value="1"/>
</dbReference>
<dbReference type="KEGG" id="rher:EHE19_010955"/>
<proteinExistence type="inferred from homology"/>
<dbReference type="AlphaFoldDB" id="A0A4U7JK91"/>
<evidence type="ECO:0000256" key="2">
    <source>
        <dbReference type="ARBA" id="ARBA00023002"/>
    </source>
</evidence>
<evidence type="ECO:0000313" key="6">
    <source>
        <dbReference type="Proteomes" id="UP000306409"/>
    </source>
</evidence>
<comment type="similarity">
    <text evidence="1">Belongs to the Gfo/Idh/MocA family.</text>
</comment>
<dbReference type="Proteomes" id="UP000306409">
    <property type="component" value="Chromosome"/>
</dbReference>
<sequence>MNIRYGIIGLGDIATRFVKVLNRVENVELTAVAARDKAKAEAFADKFNARKSYGNYIELINDKEIDVIYVALTHNFHYEVVKHCLNKGKAVLCEKPLTTNKRNSEELIALSRKKNVLLMEAMWMKCVPAYLKAKQWVKTGKIGDVKLISASFGYYAQFNPKSRLFNPDLAGGSVYDVGVYPIQFATGILNECPEIVNGIATNCATGVDEFAAINMSFKSGVLATLSCGLTAYTNRDARIYGTQGNIIVYDFFGSPKCELYDSENNLKECFGEKFEDGLIYEIEHFNELYSNKKIESNLVPHRDVIMCAEIVDKLLKKWGR</sequence>